<accession>A0A147B7Y3</accession>
<feature type="non-terminal residue" evidence="1">
    <location>
        <position position="72"/>
    </location>
</feature>
<evidence type="ECO:0000313" key="1">
    <source>
        <dbReference type="EMBL" id="JAR86864.1"/>
    </source>
</evidence>
<sequence>RSKKFPEPSSLLARARAASGLFGAMQACARPGRHIHSFIYSLDSVVLCVVLDSLAPLRPRRLINGLLFKKKN</sequence>
<reference evidence="1" key="1">
    <citation type="submission" date="2016-03" db="EMBL/GenBank/DDBJ databases">
        <title>Gut transcriptome analysis on engorged females of Ornithodoros mimon (Acari: Argasidae) and phylogenetic inferences of soft ticks.</title>
        <authorList>
            <person name="Landulfo G.A."/>
            <person name="Giovanni D."/>
            <person name="Carvalho E."/>
            <person name="Junqueira-de-Azevedo I."/>
            <person name="Patane J."/>
            <person name="Mendoca R."/>
            <person name="Barros-Battesti D."/>
        </authorList>
    </citation>
    <scope>NUCLEOTIDE SEQUENCE</scope>
    <source>
        <strain evidence="1">Females</strain>
        <tissue evidence="1">Gut</tissue>
    </source>
</reference>
<proteinExistence type="predicted"/>
<dbReference type="EMBL" id="GEIB01001336">
    <property type="protein sequence ID" value="JAR86864.1"/>
    <property type="molecule type" value="Transcribed_RNA"/>
</dbReference>
<dbReference type="AlphaFoldDB" id="A0A147B7Y3"/>
<feature type="non-terminal residue" evidence="1">
    <location>
        <position position="1"/>
    </location>
</feature>
<name>A0A147B7Y3_9ACAR</name>
<organism evidence="1">
    <name type="scientific">Alectorobius mimon</name>
    <dbReference type="NCBI Taxonomy" id="360319"/>
    <lineage>
        <taxon>Eukaryota</taxon>
        <taxon>Metazoa</taxon>
        <taxon>Ecdysozoa</taxon>
        <taxon>Arthropoda</taxon>
        <taxon>Chelicerata</taxon>
        <taxon>Arachnida</taxon>
        <taxon>Acari</taxon>
        <taxon>Parasitiformes</taxon>
        <taxon>Ixodida</taxon>
        <taxon>Ixodoidea</taxon>
        <taxon>Argasidae</taxon>
        <taxon>Ornithodorinae</taxon>
        <taxon>Alectorobius</taxon>
    </lineage>
</organism>
<protein>
    <submittedName>
        <fullName evidence="1">Uncharacterized protein</fullName>
    </submittedName>
</protein>